<gene>
    <name evidence="1" type="ORF">GX50_00208</name>
</gene>
<dbReference type="Proteomes" id="UP000226031">
    <property type="component" value="Unassembled WGS sequence"/>
</dbReference>
<sequence>MKLLKEWSLGNLSKEENYFRAIGVGSRNFELSISNVASINHAAAQIGKSMPESFTGEHSARMKALAGGLNPLEDNWRPSATWLISYRTT</sequence>
<protein>
    <submittedName>
        <fullName evidence="1">Uncharacterized protein</fullName>
    </submittedName>
</protein>
<evidence type="ECO:0000313" key="1">
    <source>
        <dbReference type="EMBL" id="PGH36972.1"/>
    </source>
</evidence>
<dbReference type="EMBL" id="PDND01000002">
    <property type="protein sequence ID" value="PGH36972.1"/>
    <property type="molecule type" value="Genomic_DNA"/>
</dbReference>
<evidence type="ECO:0000313" key="2">
    <source>
        <dbReference type="Proteomes" id="UP000226031"/>
    </source>
</evidence>
<keyword evidence="2" id="KW-1185">Reference proteome</keyword>
<name>A0A2B7ZVE5_9EURO</name>
<comment type="caution">
    <text evidence="1">The sequence shown here is derived from an EMBL/GenBank/DDBJ whole genome shotgun (WGS) entry which is preliminary data.</text>
</comment>
<dbReference type="STRING" id="73230.A0A2B7ZVE5"/>
<dbReference type="AlphaFoldDB" id="A0A2B7ZVE5"/>
<proteinExistence type="predicted"/>
<organism evidence="1 2">
    <name type="scientific">[Emmonsia] crescens</name>
    <dbReference type="NCBI Taxonomy" id="73230"/>
    <lineage>
        <taxon>Eukaryota</taxon>
        <taxon>Fungi</taxon>
        <taxon>Dikarya</taxon>
        <taxon>Ascomycota</taxon>
        <taxon>Pezizomycotina</taxon>
        <taxon>Eurotiomycetes</taxon>
        <taxon>Eurotiomycetidae</taxon>
        <taxon>Onygenales</taxon>
        <taxon>Ajellomycetaceae</taxon>
        <taxon>Emergomyces</taxon>
    </lineage>
</organism>
<accession>A0A2B7ZVE5</accession>
<reference evidence="1 2" key="1">
    <citation type="submission" date="2017-10" db="EMBL/GenBank/DDBJ databases">
        <title>Comparative genomics in systemic dimorphic fungi from Ajellomycetaceae.</title>
        <authorList>
            <person name="Munoz J.F."/>
            <person name="Mcewen J.G."/>
            <person name="Clay O.K."/>
            <person name="Cuomo C.A."/>
        </authorList>
    </citation>
    <scope>NUCLEOTIDE SEQUENCE [LARGE SCALE GENOMIC DNA]</scope>
    <source>
        <strain evidence="1 2">UAMH4076</strain>
    </source>
</reference>